<evidence type="ECO:0000313" key="4">
    <source>
        <dbReference type="WBParaSite" id="L893_g2274.t1"/>
    </source>
</evidence>
<evidence type="ECO:0000256" key="1">
    <source>
        <dbReference type="SAM" id="Phobius"/>
    </source>
</evidence>
<dbReference type="WBParaSite" id="L893_g2274.t1">
    <property type="protein sequence ID" value="L893_g2274.t1"/>
    <property type="gene ID" value="L893_g2274"/>
</dbReference>
<dbReference type="SUPFAM" id="SSF53448">
    <property type="entry name" value="Nucleotide-diphospho-sugar transferases"/>
    <property type="match status" value="1"/>
</dbReference>
<keyword evidence="1" id="KW-0812">Transmembrane</keyword>
<dbReference type="Pfam" id="PF00535">
    <property type="entry name" value="Glycos_transf_2"/>
    <property type="match status" value="1"/>
</dbReference>
<dbReference type="Proteomes" id="UP000095287">
    <property type="component" value="Unplaced"/>
</dbReference>
<proteinExistence type="predicted"/>
<dbReference type="InterPro" id="IPR029044">
    <property type="entry name" value="Nucleotide-diphossugar_trans"/>
</dbReference>
<keyword evidence="1" id="KW-1133">Transmembrane helix</keyword>
<keyword evidence="3" id="KW-1185">Reference proteome</keyword>
<feature type="domain" description="Glycosyltransferase 2-like" evidence="2">
    <location>
        <begin position="8"/>
        <end position="146"/>
    </location>
</feature>
<keyword evidence="1" id="KW-0472">Membrane</keyword>
<name>A0A1I7Z4H5_9BILA</name>
<accession>A0A1I7Z4H5</accession>
<feature type="transmembrane region" description="Helical" evidence="1">
    <location>
        <begin position="233"/>
        <end position="253"/>
    </location>
</feature>
<evidence type="ECO:0000313" key="3">
    <source>
        <dbReference type="Proteomes" id="UP000095287"/>
    </source>
</evidence>
<dbReference type="Gene3D" id="3.90.550.10">
    <property type="entry name" value="Spore Coat Polysaccharide Biosynthesis Protein SpsA, Chain A"/>
    <property type="match status" value="1"/>
</dbReference>
<dbReference type="CDD" id="cd04179">
    <property type="entry name" value="DPM_DPG-synthase_like"/>
    <property type="match status" value="1"/>
</dbReference>
<organism evidence="3 4">
    <name type="scientific">Steinernema glaseri</name>
    <dbReference type="NCBI Taxonomy" id="37863"/>
    <lineage>
        <taxon>Eukaryota</taxon>
        <taxon>Metazoa</taxon>
        <taxon>Ecdysozoa</taxon>
        <taxon>Nematoda</taxon>
        <taxon>Chromadorea</taxon>
        <taxon>Rhabditida</taxon>
        <taxon>Tylenchina</taxon>
        <taxon>Panagrolaimomorpha</taxon>
        <taxon>Strongyloidoidea</taxon>
        <taxon>Steinernematidae</taxon>
        <taxon>Steinernema</taxon>
    </lineage>
</organism>
<dbReference type="AlphaFoldDB" id="A0A1I7Z4H5"/>
<sequence length="259" mass="28251">MAKAQIASIADIIIVDGGSTDGSLELQYLQEQGVSGLLVKTGPGKLSSQLRCAYAFALDQGYQGIVSIDGNDKDDPRAIPNFITALEEGVDFVQASRFLPGGVAVNTPKSRDLAIRLIHAPALSFSSGFPWTDTTQGFRAYSRKMLLDPEINPFRDIFREYELLAYLSHRVPQMGFRCQELSTSRIYPEGEVPTKISAVRGNLKVLTTLLLACVGTYNVPGTTRRTLTSVRPLALICLIGLLYSLLAFFPGWMSPDSLA</sequence>
<dbReference type="InterPro" id="IPR001173">
    <property type="entry name" value="Glyco_trans_2-like"/>
</dbReference>
<protein>
    <submittedName>
        <fullName evidence="4">Glyco_trans_2-like domain-containing protein</fullName>
    </submittedName>
</protein>
<evidence type="ECO:0000259" key="2">
    <source>
        <dbReference type="Pfam" id="PF00535"/>
    </source>
</evidence>
<reference evidence="4" key="1">
    <citation type="submission" date="2016-11" db="UniProtKB">
        <authorList>
            <consortium name="WormBaseParasite"/>
        </authorList>
    </citation>
    <scope>IDENTIFICATION</scope>
</reference>